<dbReference type="EMBL" id="MT143419">
    <property type="protein sequence ID" value="QJA96639.1"/>
    <property type="molecule type" value="Genomic_DNA"/>
</dbReference>
<gene>
    <name evidence="1" type="ORF">MM415B07830_0010</name>
</gene>
<dbReference type="AlphaFoldDB" id="A0A6M3LR29"/>
<reference evidence="1" key="1">
    <citation type="submission" date="2020-03" db="EMBL/GenBank/DDBJ databases">
        <title>The deep terrestrial virosphere.</title>
        <authorList>
            <person name="Holmfeldt K."/>
            <person name="Nilsson E."/>
            <person name="Simone D."/>
            <person name="Lopez-Fernandez M."/>
            <person name="Wu X."/>
            <person name="de Brujin I."/>
            <person name="Lundin D."/>
            <person name="Andersson A."/>
            <person name="Bertilsson S."/>
            <person name="Dopson M."/>
        </authorList>
    </citation>
    <scope>NUCLEOTIDE SEQUENCE</scope>
    <source>
        <strain evidence="1">MM415B07830</strain>
    </source>
</reference>
<protein>
    <submittedName>
        <fullName evidence="1">Uncharacterized protein</fullName>
    </submittedName>
</protein>
<organism evidence="1">
    <name type="scientific">viral metagenome</name>
    <dbReference type="NCBI Taxonomy" id="1070528"/>
    <lineage>
        <taxon>unclassified sequences</taxon>
        <taxon>metagenomes</taxon>
        <taxon>organismal metagenomes</taxon>
    </lineage>
</organism>
<sequence length="140" mass="15096">MKNSEIAQSWDLWKAYMDTGANDTEERFNSLTIGERIAELEACFGADDESKHTPGPWKRAGHGNGKQELSIFRNDGKEIACIRGEAQLADARLIAAAPELLYALREIVSQIDQGGSGGKVFSRDACIAAARAAIAKAEGN</sequence>
<name>A0A6M3LR29_9ZZZZ</name>
<evidence type="ECO:0000313" key="1">
    <source>
        <dbReference type="EMBL" id="QJA96639.1"/>
    </source>
</evidence>
<accession>A0A6M3LR29</accession>
<dbReference type="Pfam" id="PF25703">
    <property type="entry name" value="AcrF31"/>
    <property type="match status" value="1"/>
</dbReference>
<dbReference type="InterPro" id="IPR057729">
    <property type="entry name" value="AcrF31"/>
</dbReference>
<proteinExistence type="predicted"/>